<dbReference type="InterPro" id="IPR000182">
    <property type="entry name" value="GNAT_dom"/>
</dbReference>
<name>A0ABN2TLM6_9ACTN</name>
<proteinExistence type="predicted"/>
<comment type="caution">
    <text evidence="2">The sequence shown here is derived from an EMBL/GenBank/DDBJ whole genome shotgun (WGS) entry which is preliminary data.</text>
</comment>
<dbReference type="Pfam" id="PF00583">
    <property type="entry name" value="Acetyltransf_1"/>
    <property type="match status" value="1"/>
</dbReference>
<dbReference type="CDD" id="cd04301">
    <property type="entry name" value="NAT_SF"/>
    <property type="match status" value="1"/>
</dbReference>
<dbReference type="Proteomes" id="UP001500751">
    <property type="component" value="Unassembled WGS sequence"/>
</dbReference>
<dbReference type="EMBL" id="BAAAQN010000002">
    <property type="protein sequence ID" value="GAA2013813.1"/>
    <property type="molecule type" value="Genomic_DNA"/>
</dbReference>
<organism evidence="2 3">
    <name type="scientific">Catenulispora yoronensis</name>
    <dbReference type="NCBI Taxonomy" id="450799"/>
    <lineage>
        <taxon>Bacteria</taxon>
        <taxon>Bacillati</taxon>
        <taxon>Actinomycetota</taxon>
        <taxon>Actinomycetes</taxon>
        <taxon>Catenulisporales</taxon>
        <taxon>Catenulisporaceae</taxon>
        <taxon>Catenulispora</taxon>
    </lineage>
</organism>
<dbReference type="SUPFAM" id="SSF55729">
    <property type="entry name" value="Acyl-CoA N-acyltransferases (Nat)"/>
    <property type="match status" value="1"/>
</dbReference>
<dbReference type="Gene3D" id="3.40.630.30">
    <property type="match status" value="1"/>
</dbReference>
<gene>
    <name evidence="2" type="ORF">GCM10009839_05850</name>
</gene>
<evidence type="ECO:0000259" key="1">
    <source>
        <dbReference type="PROSITE" id="PS51186"/>
    </source>
</evidence>
<evidence type="ECO:0000313" key="3">
    <source>
        <dbReference type="Proteomes" id="UP001500751"/>
    </source>
</evidence>
<feature type="domain" description="N-acetyltransferase" evidence="1">
    <location>
        <begin position="3"/>
        <end position="171"/>
    </location>
</feature>
<accession>A0ABN2TLM6</accession>
<reference evidence="2 3" key="1">
    <citation type="journal article" date="2019" name="Int. J. Syst. Evol. Microbiol.">
        <title>The Global Catalogue of Microorganisms (GCM) 10K type strain sequencing project: providing services to taxonomists for standard genome sequencing and annotation.</title>
        <authorList>
            <consortium name="The Broad Institute Genomics Platform"/>
            <consortium name="The Broad Institute Genome Sequencing Center for Infectious Disease"/>
            <person name="Wu L."/>
            <person name="Ma J."/>
        </authorList>
    </citation>
    <scope>NUCLEOTIDE SEQUENCE [LARGE SCALE GENOMIC DNA]</scope>
    <source>
        <strain evidence="2 3">JCM 16014</strain>
    </source>
</reference>
<protein>
    <submittedName>
        <fullName evidence="2">GNAT family N-acetyltransferase</fullName>
    </submittedName>
</protein>
<keyword evidence="3" id="KW-1185">Reference proteome</keyword>
<sequence length="171" mass="18900">MALTFRVHTEIPDDLRARLVDLWVDATNAGGAVGFVAPVERETVDATAFRQFGVGLDLLLVGSESPDGAPAAFLVVTDHRFRLMDHVRLLKTVIVDPKHQGQGYGTELLREAERVARTLDGVELLHLTCRGGLGLERFYGKCGYTEVGRVPRMLRVGADDYRDEIHMALTL</sequence>
<evidence type="ECO:0000313" key="2">
    <source>
        <dbReference type="EMBL" id="GAA2013813.1"/>
    </source>
</evidence>
<dbReference type="PROSITE" id="PS51186">
    <property type="entry name" value="GNAT"/>
    <property type="match status" value="1"/>
</dbReference>
<dbReference type="RefSeq" id="WP_344663885.1">
    <property type="nucleotide sequence ID" value="NZ_BAAAQN010000002.1"/>
</dbReference>
<dbReference type="InterPro" id="IPR016181">
    <property type="entry name" value="Acyl_CoA_acyltransferase"/>
</dbReference>